<feature type="region of interest" description="Disordered" evidence="4">
    <location>
        <begin position="480"/>
        <end position="523"/>
    </location>
</feature>
<accession>A0A291I9E1</accession>
<evidence type="ECO:0000256" key="4">
    <source>
        <dbReference type="SAM" id="MobiDB-lite"/>
    </source>
</evidence>
<keyword evidence="2" id="KW-1162">Viral penetration into host cytoplasm</keyword>
<evidence type="ECO:0008006" key="7">
    <source>
        <dbReference type="Google" id="ProtNLM"/>
    </source>
</evidence>
<dbReference type="InterPro" id="IPR006944">
    <property type="entry name" value="Phage/GTA_portal"/>
</dbReference>
<evidence type="ECO:0000313" key="5">
    <source>
        <dbReference type="EMBL" id="ATG86316.1"/>
    </source>
</evidence>
<reference evidence="5 6" key="1">
    <citation type="submission" date="2017-08" db="EMBL/GenBank/DDBJ databases">
        <title>Isolation and Characterization of phages of Lactobacillus pentosus and plantarum.</title>
        <authorList>
            <person name="Qi R."/>
            <person name="Yu M."/>
            <person name="Qiao X."/>
            <person name="Li Y."/>
        </authorList>
    </citation>
    <scope>NUCLEOTIDE SEQUENCE [LARGE SCALE GENOMIC DNA]</scope>
</reference>
<organism evidence="5 6">
    <name type="scientific">Lactobacillus phage LpeD</name>
    <dbReference type="NCBI Taxonomy" id="2041210"/>
    <lineage>
        <taxon>Viruses</taxon>
        <taxon>Duplodnaviria</taxon>
        <taxon>Heunggongvirae</taxon>
        <taxon>Uroviricota</taxon>
        <taxon>Caudoviricetes</taxon>
        <taxon>Herelleviridae</taxon>
        <taxon>Elpedvirus</taxon>
        <taxon>Elpedvirus LpeD</taxon>
    </lineage>
</organism>
<dbReference type="EMBL" id="MF787246">
    <property type="protein sequence ID" value="ATG86316.1"/>
    <property type="molecule type" value="Genomic_DNA"/>
</dbReference>
<dbReference type="Pfam" id="PF04860">
    <property type="entry name" value="Phage_portal"/>
    <property type="match status" value="1"/>
</dbReference>
<dbReference type="Proteomes" id="UP000229296">
    <property type="component" value="Segment"/>
</dbReference>
<evidence type="ECO:0000256" key="3">
    <source>
        <dbReference type="ARBA" id="ARBA00023219"/>
    </source>
</evidence>
<feature type="compositionally biased region" description="Polar residues" evidence="4">
    <location>
        <begin position="377"/>
        <end position="392"/>
    </location>
</feature>
<keyword evidence="1" id="KW-1188">Viral release from host cell</keyword>
<evidence type="ECO:0000256" key="2">
    <source>
        <dbReference type="ARBA" id="ARBA00023009"/>
    </source>
</evidence>
<keyword evidence="2" id="KW-1171">Viral genome ejection through host cell envelope</keyword>
<proteinExistence type="predicted"/>
<evidence type="ECO:0000256" key="1">
    <source>
        <dbReference type="ARBA" id="ARBA00022950"/>
    </source>
</evidence>
<feature type="compositionally biased region" description="Basic and acidic residues" evidence="4">
    <location>
        <begin position="513"/>
        <end position="523"/>
    </location>
</feature>
<keyword evidence="3" id="KW-0231">Viral genome packaging</keyword>
<sequence length="523" mass="58792">MEGGLNLGIRDIFNRDKINANDYVNMTNYAAMENINKSFRKGKASSRQGDALDVTQSNTYGGPFTAITKSEVIQKKKILNQYSTNVIVQAIIRTRTNQVLPYCVPARLSKDGLGYEVVPKELTKGKMTSKQKNRSKELEDFIYYTGKDDNIKDWRDTFPSFVTKILSDIFVQDQVNIERIYESPNSTQLNHFNAVDASTIVISNLPNSVDEQRSFEQIIHSKSVASFNEKELVFLTYWPTTTVNNRGYGYGPLEVVLPQLSYETNTEQFNARFFSQGGTTRGILVLNKDGDSQATQAALAGIRRQWNSQGSGINGAWKVPMVSATDAKFVNMTQTSKDMEFENFLNYLIYVISAVYQIQPEEINFPNRGGSTGKGSGNSINEGNTMKSKLNNSQSKGLQPLLFFIERLINEKILSKVDPDYQFKFTLGSTQLEAQKQDYISKKLSNGMTLNEARVENGLPPKDGFDVPGTVAEAVQWRNGDIKSEPEFQRNLQHSQDHKKGPEDNQSPLDLPNDSKDKSDTQK</sequence>
<protein>
    <recommendedName>
        <fullName evidence="7">Portal protein</fullName>
    </recommendedName>
</protein>
<name>A0A291I9E1_9CAUD</name>
<keyword evidence="2" id="KW-1160">Virus entry into host cell</keyword>
<evidence type="ECO:0000313" key="6">
    <source>
        <dbReference type="Proteomes" id="UP000229296"/>
    </source>
</evidence>
<gene>
    <name evidence="5" type="ORF">LpeD_6</name>
</gene>
<feature type="region of interest" description="Disordered" evidence="4">
    <location>
        <begin position="367"/>
        <end position="392"/>
    </location>
</feature>
<keyword evidence="1" id="KW-0118">Viral capsid assembly</keyword>
<keyword evidence="6" id="KW-1185">Reference proteome</keyword>